<evidence type="ECO:0000313" key="1">
    <source>
        <dbReference type="EMBL" id="MXU88313.1"/>
    </source>
</evidence>
<protein>
    <submittedName>
        <fullName evidence="1">Uncharacterized protein</fullName>
    </submittedName>
</protein>
<proteinExistence type="predicted"/>
<accession>A0A6B0UIE5</accession>
<name>A0A6B0UIE5_IXORI</name>
<sequence>MFKLKQLIQMLWRQFFFFFASKLRCRSAILTIIFTLCLKPPKCVACAYSFFFLSRERGDILQIISLNPDLYMLLSFFFSRSCAINIHYSIVFGFLLKLVVV</sequence>
<dbReference type="AlphaFoldDB" id="A0A6B0UIE5"/>
<dbReference type="EMBL" id="GIFC01006230">
    <property type="protein sequence ID" value="MXU88313.1"/>
    <property type="molecule type" value="Transcribed_RNA"/>
</dbReference>
<organism evidence="1">
    <name type="scientific">Ixodes ricinus</name>
    <name type="common">Common tick</name>
    <name type="synonym">Acarus ricinus</name>
    <dbReference type="NCBI Taxonomy" id="34613"/>
    <lineage>
        <taxon>Eukaryota</taxon>
        <taxon>Metazoa</taxon>
        <taxon>Ecdysozoa</taxon>
        <taxon>Arthropoda</taxon>
        <taxon>Chelicerata</taxon>
        <taxon>Arachnida</taxon>
        <taxon>Acari</taxon>
        <taxon>Parasitiformes</taxon>
        <taxon>Ixodida</taxon>
        <taxon>Ixodoidea</taxon>
        <taxon>Ixodidae</taxon>
        <taxon>Ixodinae</taxon>
        <taxon>Ixodes</taxon>
    </lineage>
</organism>
<reference evidence="1" key="1">
    <citation type="submission" date="2019-12" db="EMBL/GenBank/DDBJ databases">
        <title>An insight into the sialome of adult female Ixodes ricinus ticks feeding for 6 days.</title>
        <authorList>
            <person name="Perner J."/>
            <person name="Ribeiro J.M.C."/>
        </authorList>
    </citation>
    <scope>NUCLEOTIDE SEQUENCE</scope>
    <source>
        <strain evidence="1">Semi-engorged</strain>
        <tissue evidence="1">Salivary glands</tissue>
    </source>
</reference>